<protein>
    <submittedName>
        <fullName evidence="2">Uncharacterized protein</fullName>
    </submittedName>
</protein>
<dbReference type="Proteomes" id="UP001287286">
    <property type="component" value="Unassembled WGS sequence"/>
</dbReference>
<organism evidence="2 3">
    <name type="scientific">Purpureocillium lilacinum</name>
    <name type="common">Paecilomyces lilacinus</name>
    <dbReference type="NCBI Taxonomy" id="33203"/>
    <lineage>
        <taxon>Eukaryota</taxon>
        <taxon>Fungi</taxon>
        <taxon>Dikarya</taxon>
        <taxon>Ascomycota</taxon>
        <taxon>Pezizomycotina</taxon>
        <taxon>Sordariomycetes</taxon>
        <taxon>Hypocreomycetidae</taxon>
        <taxon>Hypocreales</taxon>
        <taxon>Ophiocordycipitaceae</taxon>
        <taxon>Purpureocillium</taxon>
    </lineage>
</organism>
<feature type="region of interest" description="Disordered" evidence="1">
    <location>
        <begin position="19"/>
        <end position="44"/>
    </location>
</feature>
<proteinExistence type="predicted"/>
<sequence>MENPAVDWLGEDYAFDYSTPELPTLNSPGATPGAERAEPPSGERTLPLLRLSDWQSERQYDKNKPDCIHYDFCWKVSQRENIRARPICTDSDLDLVLAPGDFWETDFRPRLESLLEDKEKFPVDNYTCEETNVVISVERSRQCGLTKRFRKLTIDWNMFDSHLEGLADLSSKGKKITLRMDFIYKEVAVESTEAKGTRKKKSATDAPKAQRAADAGLWTQVYKHHRCRGKYCKQGPHCWPDERGNHHKLQPRHLEEIFNHHKAQMKEGEKEDNVDVGTEIPASILKDVLDDSRKRKAESSTDCHPCKAHVPSHGRLADAIQTTPADYHRGVLGDRMGQT</sequence>
<gene>
    <name evidence="2" type="ORF">Purlil1_12922</name>
</gene>
<evidence type="ECO:0000256" key="1">
    <source>
        <dbReference type="SAM" id="MobiDB-lite"/>
    </source>
</evidence>
<accession>A0ABR0BFH4</accession>
<comment type="caution">
    <text evidence="2">The sequence shown here is derived from an EMBL/GenBank/DDBJ whole genome shotgun (WGS) entry which is preliminary data.</text>
</comment>
<dbReference type="EMBL" id="JAWRVI010000147">
    <property type="protein sequence ID" value="KAK4074627.1"/>
    <property type="molecule type" value="Genomic_DNA"/>
</dbReference>
<evidence type="ECO:0000313" key="3">
    <source>
        <dbReference type="Proteomes" id="UP001287286"/>
    </source>
</evidence>
<reference evidence="2 3" key="1">
    <citation type="journal article" date="2024" name="Microbiol. Resour. Announc.">
        <title>Genome annotations for the ascomycete fungi Trichoderma harzianum, Trichoderma aggressivum, and Purpureocillium lilacinum.</title>
        <authorList>
            <person name="Beijen E.P.W."/>
            <person name="Ohm R.A."/>
        </authorList>
    </citation>
    <scope>NUCLEOTIDE SEQUENCE [LARGE SCALE GENOMIC DNA]</scope>
    <source>
        <strain evidence="2 3">CBS 150709</strain>
    </source>
</reference>
<keyword evidence="3" id="KW-1185">Reference proteome</keyword>
<evidence type="ECO:0000313" key="2">
    <source>
        <dbReference type="EMBL" id="KAK4074627.1"/>
    </source>
</evidence>
<name>A0ABR0BFH4_PURLI</name>